<keyword evidence="2" id="KW-1133">Transmembrane helix</keyword>
<keyword evidence="3" id="KW-1185">Reference proteome</keyword>
<feature type="region of interest" description="Disordered" evidence="1">
    <location>
        <begin position="419"/>
        <end position="463"/>
    </location>
</feature>
<evidence type="ECO:0000313" key="4">
    <source>
        <dbReference type="RefSeq" id="XP_033458460.1"/>
    </source>
</evidence>
<reference evidence="4" key="2">
    <citation type="submission" date="2020-04" db="EMBL/GenBank/DDBJ databases">
        <authorList>
            <consortium name="NCBI Genome Project"/>
        </authorList>
    </citation>
    <scope>NUCLEOTIDE SEQUENCE</scope>
    <source>
        <strain evidence="4">CBS 342.82</strain>
    </source>
</reference>
<sequence>MTSTTILIPSRKKELFLYAFLTGLIRISLVGHYFSALGLHHLYVLGLSMLAQQILCMTSVNDALFSGRRPSSTCVPPRQVSVNVTRKDSDVSIRISKPPQCEQRVDAEEAAWAILQRKDSAIDGIDLPPPPKTNAAPVQALPPTRHVTWSTASSVSSGSFIDPFEGSSHSKLPADYKQAFIVKRDRFFLHRAECSPSSLQEDLTNVEARIQSILFRHRRPTITIRRDLAYSNFPLLCDMTRRAVNSRGLCLAGCETLYIDIDLTSTAPSFDVIRNVRLNVDNFTRMLAASSKSSPLPKLHISFSTSSPSTIRASHFAVAMGPFYRLSNIEHVNIEANQAMNPLTGSYEPIFARKSNRRNGVRAARICAAIKQCMTSQHPANAELISQQLIFDVKMELLHIESNALLDSLDLDSDEELLFGSQKGDGQASSGDDSDGTSSGEGGQFHQKRPVILTTTAKPQSPRDRLYSRMTCFDTMPASIARRIDLALADLHDLHLPFTNPRPQSPSASSSTQSRIRHYPRHQLQKPLSPPPRWLQPLQTAMRLERPSYAILTLMAVELFPGASFANARAWIAGVQPAPLLHGERNCSPPKLGEGCGLAWKEVISGL</sequence>
<evidence type="ECO:0000256" key="1">
    <source>
        <dbReference type="SAM" id="MobiDB-lite"/>
    </source>
</evidence>
<reference evidence="4" key="1">
    <citation type="submission" date="2020-01" db="EMBL/GenBank/DDBJ databases">
        <authorList>
            <consortium name="DOE Joint Genome Institute"/>
            <person name="Haridas S."/>
            <person name="Albert R."/>
            <person name="Binder M."/>
            <person name="Bloem J."/>
            <person name="Labutti K."/>
            <person name="Salamov A."/>
            <person name="Andreopoulos B."/>
            <person name="Baker S.E."/>
            <person name="Barry K."/>
            <person name="Bills G."/>
            <person name="Bluhm B.H."/>
            <person name="Cannon C."/>
            <person name="Castanera R."/>
            <person name="Culley D.E."/>
            <person name="Daum C."/>
            <person name="Ezra D."/>
            <person name="Gonzalez J.B."/>
            <person name="Henrissat B."/>
            <person name="Kuo A."/>
            <person name="Liang C."/>
            <person name="Lipzen A."/>
            <person name="Lutzoni F."/>
            <person name="Magnuson J."/>
            <person name="Mondo S."/>
            <person name="Nolan M."/>
            <person name="Ohm R."/>
            <person name="Pangilinan J."/>
            <person name="Park H.-J."/>
            <person name="Ramirez L."/>
            <person name="Alfaro M."/>
            <person name="Sun H."/>
            <person name="Tritt A."/>
            <person name="Yoshinaga Y."/>
            <person name="Zwiers L.-H."/>
            <person name="Turgeon B.G."/>
            <person name="Goodwin S.B."/>
            <person name="Spatafora J.W."/>
            <person name="Crous P.W."/>
            <person name="Grigoriev I.V."/>
        </authorList>
    </citation>
    <scope>NUCLEOTIDE SEQUENCE</scope>
    <source>
        <strain evidence="4">CBS 342.82</strain>
    </source>
</reference>
<gene>
    <name evidence="4" type="ORF">K489DRAFT_247804</name>
</gene>
<protein>
    <submittedName>
        <fullName evidence="4">Uncharacterized protein</fullName>
    </submittedName>
</protein>
<name>A0A6J3M1P3_9PEZI</name>
<reference evidence="4" key="3">
    <citation type="submission" date="2025-08" db="UniProtKB">
        <authorList>
            <consortium name="RefSeq"/>
        </authorList>
    </citation>
    <scope>IDENTIFICATION</scope>
    <source>
        <strain evidence="4">CBS 342.82</strain>
    </source>
</reference>
<accession>A0A6J3M1P3</accession>
<evidence type="ECO:0000313" key="3">
    <source>
        <dbReference type="Proteomes" id="UP000504637"/>
    </source>
</evidence>
<keyword evidence="2" id="KW-0472">Membrane</keyword>
<feature type="compositionally biased region" description="Low complexity" evidence="1">
    <location>
        <begin position="419"/>
        <end position="431"/>
    </location>
</feature>
<organism evidence="4">
    <name type="scientific">Dissoconium aciculare CBS 342.82</name>
    <dbReference type="NCBI Taxonomy" id="1314786"/>
    <lineage>
        <taxon>Eukaryota</taxon>
        <taxon>Fungi</taxon>
        <taxon>Dikarya</taxon>
        <taxon>Ascomycota</taxon>
        <taxon>Pezizomycotina</taxon>
        <taxon>Dothideomycetes</taxon>
        <taxon>Dothideomycetidae</taxon>
        <taxon>Mycosphaerellales</taxon>
        <taxon>Dissoconiaceae</taxon>
        <taxon>Dissoconium</taxon>
    </lineage>
</organism>
<feature type="transmembrane region" description="Helical" evidence="2">
    <location>
        <begin position="15"/>
        <end position="34"/>
    </location>
</feature>
<dbReference type="GeneID" id="54357725"/>
<evidence type="ECO:0000256" key="2">
    <source>
        <dbReference type="SAM" id="Phobius"/>
    </source>
</evidence>
<proteinExistence type="predicted"/>
<dbReference type="Proteomes" id="UP000504637">
    <property type="component" value="Unplaced"/>
</dbReference>
<dbReference type="RefSeq" id="XP_033458460.1">
    <property type="nucleotide sequence ID" value="XM_033599926.1"/>
</dbReference>
<dbReference type="AlphaFoldDB" id="A0A6J3M1P3"/>
<keyword evidence="2" id="KW-0812">Transmembrane</keyword>